<gene>
    <name evidence="1" type="ORF">AYP45_18085</name>
</gene>
<sequence length="123" mass="14235">MVNLEVRPVYVRKEESTRGHVFVVMLAYLIIRRLCEAWAGFDLTVEGGLEQLATICSMEVTVKGHNARCQKIPRPRQQSRELLEALQIKLPEALPSRNVRVVTRKKLPDRHKSQLSIRLFLIF</sequence>
<evidence type="ECO:0008006" key="3">
    <source>
        <dbReference type="Google" id="ProtNLM"/>
    </source>
</evidence>
<protein>
    <recommendedName>
        <fullName evidence="3">Transposase IS4-like domain-containing protein</fullName>
    </recommendedName>
</protein>
<evidence type="ECO:0000313" key="2">
    <source>
        <dbReference type="Proteomes" id="UP000189681"/>
    </source>
</evidence>
<accession>A0A1V4AP20</accession>
<dbReference type="STRING" id="1004156.AYP45_18085"/>
<dbReference type="AlphaFoldDB" id="A0A1V4AP20"/>
<dbReference type="Proteomes" id="UP000189681">
    <property type="component" value="Unassembled WGS sequence"/>
</dbReference>
<name>A0A1V4AP20_9BACT</name>
<comment type="caution">
    <text evidence="1">The sequence shown here is derived from an EMBL/GenBank/DDBJ whole genome shotgun (WGS) entry which is preliminary data.</text>
</comment>
<dbReference type="EMBL" id="AYTS01000208">
    <property type="protein sequence ID" value="OOP54853.1"/>
    <property type="molecule type" value="Genomic_DNA"/>
</dbReference>
<organism evidence="1 2">
    <name type="scientific">Candidatus Brocadia carolinensis</name>
    <dbReference type="NCBI Taxonomy" id="1004156"/>
    <lineage>
        <taxon>Bacteria</taxon>
        <taxon>Pseudomonadati</taxon>
        <taxon>Planctomycetota</taxon>
        <taxon>Candidatus Brocadiia</taxon>
        <taxon>Candidatus Brocadiales</taxon>
        <taxon>Candidatus Brocadiaceae</taxon>
        <taxon>Candidatus Brocadia</taxon>
    </lineage>
</organism>
<reference evidence="1 2" key="1">
    <citation type="journal article" date="2017" name="Water Res.">
        <title>Discovery and metagenomic analysis of an anammox bacterial enrichment related to Candidatus "Brocadia caroliniensis" in a full-scale glycerol-fed nitritation-denitritation separate centrate treatment process.</title>
        <authorList>
            <person name="Park H."/>
            <person name="Brotto A.C."/>
            <person name="van Loosdrecht M.C."/>
            <person name="Chandran K."/>
        </authorList>
    </citation>
    <scope>NUCLEOTIDE SEQUENCE [LARGE SCALE GENOMIC DNA]</scope>
    <source>
        <strain evidence="1">26THWARD</strain>
    </source>
</reference>
<evidence type="ECO:0000313" key="1">
    <source>
        <dbReference type="EMBL" id="OOP54853.1"/>
    </source>
</evidence>
<proteinExistence type="predicted"/>